<dbReference type="Proteomes" id="UP001196413">
    <property type="component" value="Unassembled WGS sequence"/>
</dbReference>
<protein>
    <submittedName>
        <fullName evidence="1">Uncharacterized protein</fullName>
    </submittedName>
</protein>
<sequence>MNYPAGADVLLDGDSAFAASAALDLRALPEHARTLVKIIAEGSDLVINQSDEVLDSMEDWLRKAFAENGFLNFLANETVKQASPLAGCSIHLDRRFISKYMPRLDIHLH</sequence>
<dbReference type="InterPro" id="IPR036397">
    <property type="entry name" value="RNaseH_sf"/>
</dbReference>
<keyword evidence="2" id="KW-1185">Reference proteome</keyword>
<accession>A0AAD5R629</accession>
<dbReference type="AlphaFoldDB" id="A0AAD5R629"/>
<dbReference type="Gene3D" id="3.30.420.10">
    <property type="entry name" value="Ribonuclease H-like superfamily/Ribonuclease H"/>
    <property type="match status" value="1"/>
</dbReference>
<comment type="caution">
    <text evidence="1">The sequence shown here is derived from an EMBL/GenBank/DDBJ whole genome shotgun (WGS) entry which is preliminary data.</text>
</comment>
<organism evidence="1 2">
    <name type="scientific">Parelaphostrongylus tenuis</name>
    <name type="common">Meningeal worm</name>
    <dbReference type="NCBI Taxonomy" id="148309"/>
    <lineage>
        <taxon>Eukaryota</taxon>
        <taxon>Metazoa</taxon>
        <taxon>Ecdysozoa</taxon>
        <taxon>Nematoda</taxon>
        <taxon>Chromadorea</taxon>
        <taxon>Rhabditida</taxon>
        <taxon>Rhabditina</taxon>
        <taxon>Rhabditomorpha</taxon>
        <taxon>Strongyloidea</taxon>
        <taxon>Metastrongylidae</taxon>
        <taxon>Parelaphostrongylus</taxon>
    </lineage>
</organism>
<gene>
    <name evidence="1" type="ORF">KIN20_031842</name>
</gene>
<proteinExistence type="predicted"/>
<dbReference type="EMBL" id="JAHQIW010006747">
    <property type="protein sequence ID" value="KAJ1370172.1"/>
    <property type="molecule type" value="Genomic_DNA"/>
</dbReference>
<dbReference type="InterPro" id="IPR012337">
    <property type="entry name" value="RNaseH-like_sf"/>
</dbReference>
<name>A0AAD5R629_PARTN</name>
<dbReference type="GO" id="GO:0003676">
    <property type="term" value="F:nucleic acid binding"/>
    <property type="evidence" value="ECO:0007669"/>
    <property type="project" value="InterPro"/>
</dbReference>
<evidence type="ECO:0000313" key="1">
    <source>
        <dbReference type="EMBL" id="KAJ1370172.1"/>
    </source>
</evidence>
<dbReference type="SUPFAM" id="SSF53098">
    <property type="entry name" value="Ribonuclease H-like"/>
    <property type="match status" value="1"/>
</dbReference>
<evidence type="ECO:0000313" key="2">
    <source>
        <dbReference type="Proteomes" id="UP001196413"/>
    </source>
</evidence>
<reference evidence="1" key="1">
    <citation type="submission" date="2021-06" db="EMBL/GenBank/DDBJ databases">
        <title>Parelaphostrongylus tenuis whole genome reference sequence.</title>
        <authorList>
            <person name="Garwood T.J."/>
            <person name="Larsen P.A."/>
            <person name="Fountain-Jones N.M."/>
            <person name="Garbe J.R."/>
            <person name="Macchietto M.G."/>
            <person name="Kania S.A."/>
            <person name="Gerhold R.W."/>
            <person name="Richards J.E."/>
            <person name="Wolf T.M."/>
        </authorList>
    </citation>
    <scope>NUCLEOTIDE SEQUENCE</scope>
    <source>
        <strain evidence="1">MNPRO001-30</strain>
        <tissue evidence="1">Meninges</tissue>
    </source>
</reference>